<gene>
    <name evidence="4" type="ORF">K227x_24510</name>
</gene>
<dbReference type="PANTHER" id="PTHR36435">
    <property type="entry name" value="SLR1288 PROTEIN"/>
    <property type="match status" value="1"/>
</dbReference>
<keyword evidence="2" id="KW-0472">Membrane</keyword>
<accession>A0A517NAA9</accession>
<sequence length="396" mass="42743">MANFFMDAFQPQRPSEDQRASGPPAADDASTPTAASEDVADPPANDVSMPADDFQSRTMDPPYTGLVSPPKAHPRWWTPLAVSAASWLSFMIASLLMAILGVWVVFGELSSQLLGSMETMTKVSASRWGLLIVVVLPQLALVMPSIVAGKLSPVPFRQRLGLVRGHWPVWAWFAAAAATPLVGLISSLVVGSFMEESENLKEMSRIFRNHGESGFLFPLAMMIGATPAICEEFLFRGYVQTRLVRSFHPLIGIFVASFLFAAFHMDLVHVIAVFPMGMFLGVISYRSGSLFPAMLGHFVNNVISVVLVVMAPEDATDVLAAPAIMISMSIILIGLVGMGGTIFSIAWFKPAADNTTTTGPIMARLVPDNEHPADRQPADRHSADARPSISSPPYGE</sequence>
<feature type="transmembrane region" description="Helical" evidence="2">
    <location>
        <begin position="250"/>
        <end position="283"/>
    </location>
</feature>
<dbReference type="InterPro" id="IPR052710">
    <property type="entry name" value="CAAX_protease"/>
</dbReference>
<feature type="domain" description="CAAX prenyl protease 2/Lysostaphin resistance protein A-like" evidence="3">
    <location>
        <begin position="216"/>
        <end position="303"/>
    </location>
</feature>
<organism evidence="4 5">
    <name type="scientific">Rubripirellula lacrimiformis</name>
    <dbReference type="NCBI Taxonomy" id="1930273"/>
    <lineage>
        <taxon>Bacteria</taxon>
        <taxon>Pseudomonadati</taxon>
        <taxon>Planctomycetota</taxon>
        <taxon>Planctomycetia</taxon>
        <taxon>Pirellulales</taxon>
        <taxon>Pirellulaceae</taxon>
        <taxon>Rubripirellula</taxon>
    </lineage>
</organism>
<keyword evidence="4" id="KW-0645">Protease</keyword>
<dbReference type="AlphaFoldDB" id="A0A517NAA9"/>
<feature type="compositionally biased region" description="Basic and acidic residues" evidence="1">
    <location>
        <begin position="367"/>
        <end position="384"/>
    </location>
</feature>
<dbReference type="RefSeq" id="WP_145169604.1">
    <property type="nucleotide sequence ID" value="NZ_CP036525.1"/>
</dbReference>
<feature type="region of interest" description="Disordered" evidence="1">
    <location>
        <begin position="1"/>
        <end position="65"/>
    </location>
</feature>
<dbReference type="Pfam" id="PF02517">
    <property type="entry name" value="Rce1-like"/>
    <property type="match status" value="1"/>
</dbReference>
<feature type="transmembrane region" description="Helical" evidence="2">
    <location>
        <begin position="323"/>
        <end position="348"/>
    </location>
</feature>
<feature type="compositionally biased region" description="Low complexity" evidence="1">
    <location>
        <begin position="20"/>
        <end position="36"/>
    </location>
</feature>
<evidence type="ECO:0000313" key="4">
    <source>
        <dbReference type="EMBL" id="QDT04065.1"/>
    </source>
</evidence>
<dbReference type="PANTHER" id="PTHR36435:SF1">
    <property type="entry name" value="CAAX AMINO TERMINAL PROTEASE FAMILY PROTEIN"/>
    <property type="match status" value="1"/>
</dbReference>
<dbReference type="GO" id="GO:0006508">
    <property type="term" value="P:proteolysis"/>
    <property type="evidence" value="ECO:0007669"/>
    <property type="project" value="UniProtKB-KW"/>
</dbReference>
<feature type="region of interest" description="Disordered" evidence="1">
    <location>
        <begin position="359"/>
        <end position="396"/>
    </location>
</feature>
<feature type="transmembrane region" description="Helical" evidence="2">
    <location>
        <begin position="128"/>
        <end position="149"/>
    </location>
</feature>
<name>A0A517NAA9_9BACT</name>
<keyword evidence="4" id="KW-0378">Hydrolase</keyword>
<keyword evidence="2" id="KW-1133">Transmembrane helix</keyword>
<evidence type="ECO:0000256" key="2">
    <source>
        <dbReference type="SAM" id="Phobius"/>
    </source>
</evidence>
<dbReference type="KEGG" id="rlc:K227x_24510"/>
<keyword evidence="5" id="KW-1185">Reference proteome</keyword>
<evidence type="ECO:0000259" key="3">
    <source>
        <dbReference type="Pfam" id="PF02517"/>
    </source>
</evidence>
<feature type="transmembrane region" description="Helical" evidence="2">
    <location>
        <begin position="169"/>
        <end position="194"/>
    </location>
</feature>
<reference evidence="4 5" key="1">
    <citation type="submission" date="2019-02" db="EMBL/GenBank/DDBJ databases">
        <title>Deep-cultivation of Planctomycetes and their phenomic and genomic characterization uncovers novel biology.</title>
        <authorList>
            <person name="Wiegand S."/>
            <person name="Jogler M."/>
            <person name="Boedeker C."/>
            <person name="Pinto D."/>
            <person name="Vollmers J."/>
            <person name="Rivas-Marin E."/>
            <person name="Kohn T."/>
            <person name="Peeters S.H."/>
            <person name="Heuer A."/>
            <person name="Rast P."/>
            <person name="Oberbeckmann S."/>
            <person name="Bunk B."/>
            <person name="Jeske O."/>
            <person name="Meyerdierks A."/>
            <person name="Storesund J.E."/>
            <person name="Kallscheuer N."/>
            <person name="Luecker S."/>
            <person name="Lage O.M."/>
            <person name="Pohl T."/>
            <person name="Merkel B.J."/>
            <person name="Hornburger P."/>
            <person name="Mueller R.-W."/>
            <person name="Bruemmer F."/>
            <person name="Labrenz M."/>
            <person name="Spormann A.M."/>
            <person name="Op den Camp H."/>
            <person name="Overmann J."/>
            <person name="Amann R."/>
            <person name="Jetten M.S.M."/>
            <person name="Mascher T."/>
            <person name="Medema M.H."/>
            <person name="Devos D.P."/>
            <person name="Kaster A.-K."/>
            <person name="Ovreas L."/>
            <person name="Rohde M."/>
            <person name="Galperin M.Y."/>
            <person name="Jogler C."/>
        </authorList>
    </citation>
    <scope>NUCLEOTIDE SEQUENCE [LARGE SCALE GENOMIC DNA]</scope>
    <source>
        <strain evidence="4 5">K22_7</strain>
    </source>
</reference>
<dbReference type="Proteomes" id="UP000318538">
    <property type="component" value="Chromosome"/>
</dbReference>
<dbReference type="GO" id="GO:0080120">
    <property type="term" value="P:CAAX-box protein maturation"/>
    <property type="evidence" value="ECO:0007669"/>
    <property type="project" value="UniProtKB-ARBA"/>
</dbReference>
<dbReference type="InterPro" id="IPR003675">
    <property type="entry name" value="Rce1/LyrA-like_dom"/>
</dbReference>
<feature type="transmembrane region" description="Helical" evidence="2">
    <location>
        <begin position="215"/>
        <end position="238"/>
    </location>
</feature>
<evidence type="ECO:0000313" key="5">
    <source>
        <dbReference type="Proteomes" id="UP000318538"/>
    </source>
</evidence>
<feature type="transmembrane region" description="Helical" evidence="2">
    <location>
        <begin position="84"/>
        <end position="107"/>
    </location>
</feature>
<protein>
    <submittedName>
        <fullName evidence="4">CAAX amino terminal protease self-immunity</fullName>
    </submittedName>
</protein>
<keyword evidence="2" id="KW-0812">Transmembrane</keyword>
<proteinExistence type="predicted"/>
<dbReference type="GO" id="GO:0004175">
    <property type="term" value="F:endopeptidase activity"/>
    <property type="evidence" value="ECO:0007669"/>
    <property type="project" value="UniProtKB-ARBA"/>
</dbReference>
<dbReference type="OrthoDB" id="2035856at2"/>
<evidence type="ECO:0000256" key="1">
    <source>
        <dbReference type="SAM" id="MobiDB-lite"/>
    </source>
</evidence>
<dbReference type="EMBL" id="CP036525">
    <property type="protein sequence ID" value="QDT04065.1"/>
    <property type="molecule type" value="Genomic_DNA"/>
</dbReference>
<feature type="transmembrane region" description="Helical" evidence="2">
    <location>
        <begin position="290"/>
        <end position="311"/>
    </location>
</feature>